<name>A0A9X0AP47_9HELO</name>
<evidence type="ECO:0008006" key="3">
    <source>
        <dbReference type="Google" id="ProtNLM"/>
    </source>
</evidence>
<organism evidence="1 2">
    <name type="scientific">Sclerotinia nivalis</name>
    <dbReference type="NCBI Taxonomy" id="352851"/>
    <lineage>
        <taxon>Eukaryota</taxon>
        <taxon>Fungi</taxon>
        <taxon>Dikarya</taxon>
        <taxon>Ascomycota</taxon>
        <taxon>Pezizomycotina</taxon>
        <taxon>Leotiomycetes</taxon>
        <taxon>Helotiales</taxon>
        <taxon>Sclerotiniaceae</taxon>
        <taxon>Sclerotinia</taxon>
    </lineage>
</organism>
<dbReference type="EMBL" id="JAPEIS010000005">
    <property type="protein sequence ID" value="KAJ8065888.1"/>
    <property type="molecule type" value="Genomic_DNA"/>
</dbReference>
<evidence type="ECO:0000313" key="2">
    <source>
        <dbReference type="Proteomes" id="UP001152300"/>
    </source>
</evidence>
<comment type="caution">
    <text evidence="1">The sequence shown here is derived from an EMBL/GenBank/DDBJ whole genome shotgun (WGS) entry which is preliminary data.</text>
</comment>
<dbReference type="Proteomes" id="UP001152300">
    <property type="component" value="Unassembled WGS sequence"/>
</dbReference>
<sequence length="198" mass="22876">MEMDYEAQSFVELLNCIYRIPYKVDHHLVVDVTKLADYYRSLPAVSNNLYSCFWLSPDFDIVDTRSLIESPYKLRQPILFKYCVTYVAGTMITLPLSELQQKIENPSILHAVMTVRNKIFEEYLEAGTALHMNFDGSRVTEAEGRRLFATISEVCKELRGENENGLMQPLYYRTLADREKTFLEALKPVLSGKLQLDS</sequence>
<reference evidence="1" key="1">
    <citation type="submission" date="2022-11" db="EMBL/GenBank/DDBJ databases">
        <title>Genome Resource of Sclerotinia nivalis Strain SnTB1, a Plant Pathogen Isolated from American Ginseng.</title>
        <authorList>
            <person name="Fan S."/>
        </authorList>
    </citation>
    <scope>NUCLEOTIDE SEQUENCE</scope>
    <source>
        <strain evidence="1">SnTB1</strain>
    </source>
</reference>
<proteinExistence type="predicted"/>
<dbReference type="OrthoDB" id="2129688at2759"/>
<protein>
    <recommendedName>
        <fullName evidence="3">BTB domain-containing protein</fullName>
    </recommendedName>
</protein>
<evidence type="ECO:0000313" key="1">
    <source>
        <dbReference type="EMBL" id="KAJ8065888.1"/>
    </source>
</evidence>
<gene>
    <name evidence="1" type="ORF">OCU04_004989</name>
</gene>
<accession>A0A9X0AP47</accession>
<dbReference type="AlphaFoldDB" id="A0A9X0AP47"/>
<keyword evidence="2" id="KW-1185">Reference proteome</keyword>